<reference evidence="3" key="2">
    <citation type="submission" date="2023-05" db="EMBL/GenBank/DDBJ databases">
        <authorList>
            <consortium name="Lawrence Berkeley National Laboratory"/>
            <person name="Steindorff A."/>
            <person name="Hensen N."/>
            <person name="Bonometti L."/>
            <person name="Westerberg I."/>
            <person name="Brannstrom I.O."/>
            <person name="Guillou S."/>
            <person name="Cros-Aarteil S."/>
            <person name="Calhoun S."/>
            <person name="Haridas S."/>
            <person name="Kuo A."/>
            <person name="Mondo S."/>
            <person name="Pangilinan J."/>
            <person name="Riley R."/>
            <person name="Labutti K."/>
            <person name="Andreopoulos B."/>
            <person name="Lipzen A."/>
            <person name="Chen C."/>
            <person name="Yanf M."/>
            <person name="Daum C."/>
            <person name="Ng V."/>
            <person name="Clum A."/>
            <person name="Ohm R."/>
            <person name="Martin F."/>
            <person name="Silar P."/>
            <person name="Natvig D."/>
            <person name="Lalanne C."/>
            <person name="Gautier V."/>
            <person name="Ament-Velasquez S.L."/>
            <person name="Kruys A."/>
            <person name="Hutchinson M.I."/>
            <person name="Powell A.J."/>
            <person name="Barry K."/>
            <person name="Miller A.N."/>
            <person name="Grigoriev I.V."/>
            <person name="Debuchy R."/>
            <person name="Gladieux P."/>
            <person name="Thoren M.H."/>
            <person name="Johannesson H."/>
        </authorList>
    </citation>
    <scope>NUCLEOTIDE SEQUENCE</scope>
    <source>
        <strain evidence="3">PSN293</strain>
    </source>
</reference>
<keyword evidence="2" id="KW-1133">Transmembrane helix</keyword>
<name>A0AAN6YFQ4_9PEZI</name>
<reference evidence="3" key="1">
    <citation type="journal article" date="2023" name="Mol. Phylogenet. Evol.">
        <title>Genome-scale phylogeny and comparative genomics of the fungal order Sordariales.</title>
        <authorList>
            <person name="Hensen N."/>
            <person name="Bonometti L."/>
            <person name="Westerberg I."/>
            <person name="Brannstrom I.O."/>
            <person name="Guillou S."/>
            <person name="Cros-Aarteil S."/>
            <person name="Calhoun S."/>
            <person name="Haridas S."/>
            <person name="Kuo A."/>
            <person name="Mondo S."/>
            <person name="Pangilinan J."/>
            <person name="Riley R."/>
            <person name="LaButti K."/>
            <person name="Andreopoulos B."/>
            <person name="Lipzen A."/>
            <person name="Chen C."/>
            <person name="Yan M."/>
            <person name="Daum C."/>
            <person name="Ng V."/>
            <person name="Clum A."/>
            <person name="Steindorff A."/>
            <person name="Ohm R.A."/>
            <person name="Martin F."/>
            <person name="Silar P."/>
            <person name="Natvig D.O."/>
            <person name="Lalanne C."/>
            <person name="Gautier V."/>
            <person name="Ament-Velasquez S.L."/>
            <person name="Kruys A."/>
            <person name="Hutchinson M.I."/>
            <person name="Powell A.J."/>
            <person name="Barry K."/>
            <person name="Miller A.N."/>
            <person name="Grigoriev I.V."/>
            <person name="Debuchy R."/>
            <person name="Gladieux P."/>
            <person name="Hiltunen Thoren M."/>
            <person name="Johannesson H."/>
        </authorList>
    </citation>
    <scope>NUCLEOTIDE SEQUENCE</scope>
    <source>
        <strain evidence="3">PSN293</strain>
    </source>
</reference>
<dbReference type="AlphaFoldDB" id="A0AAN6YFQ4"/>
<evidence type="ECO:0000313" key="4">
    <source>
        <dbReference type="Proteomes" id="UP001301769"/>
    </source>
</evidence>
<sequence>MSPSISSILTAHKLPLLLHVIIETAAAFTFIFKPSRQLPPSLSSANPDKTSSPPSQTSCAAQTQTQSSSYDSHLSRRFIPSSPSPPPSSDGIATPTNETDVDDGKTKSEATTARKEVDLILLNYGGLLLTSNLISLVFLARPVFDDLAGLVSLCMASYHVWPAWRALTRMRLYAAAVERNAGGTGNQKFLGGPALHLVIHLGLLGGLVWAGVSV</sequence>
<comment type="caution">
    <text evidence="3">The sequence shown here is derived from an EMBL/GenBank/DDBJ whole genome shotgun (WGS) entry which is preliminary data.</text>
</comment>
<feature type="compositionally biased region" description="Polar residues" evidence="1">
    <location>
        <begin position="39"/>
        <end position="54"/>
    </location>
</feature>
<evidence type="ECO:0000256" key="2">
    <source>
        <dbReference type="SAM" id="Phobius"/>
    </source>
</evidence>
<feature type="transmembrane region" description="Helical" evidence="2">
    <location>
        <begin position="14"/>
        <end position="32"/>
    </location>
</feature>
<proteinExistence type="predicted"/>
<feature type="transmembrane region" description="Helical" evidence="2">
    <location>
        <begin position="147"/>
        <end position="168"/>
    </location>
</feature>
<evidence type="ECO:0000256" key="1">
    <source>
        <dbReference type="SAM" id="MobiDB-lite"/>
    </source>
</evidence>
<feature type="transmembrane region" description="Helical" evidence="2">
    <location>
        <begin position="121"/>
        <end position="141"/>
    </location>
</feature>
<gene>
    <name evidence="3" type="ORF">QBC37DRAFT_57428</name>
</gene>
<accession>A0AAN6YFQ4</accession>
<dbReference type="EMBL" id="MU858061">
    <property type="protein sequence ID" value="KAK4217246.1"/>
    <property type="molecule type" value="Genomic_DNA"/>
</dbReference>
<feature type="compositionally biased region" description="Low complexity" evidence="1">
    <location>
        <begin position="55"/>
        <end position="69"/>
    </location>
</feature>
<protein>
    <submittedName>
        <fullName evidence="3">Uncharacterized protein</fullName>
    </submittedName>
</protein>
<feature type="transmembrane region" description="Helical" evidence="2">
    <location>
        <begin position="189"/>
        <end position="212"/>
    </location>
</feature>
<keyword evidence="2" id="KW-0472">Membrane</keyword>
<dbReference type="Proteomes" id="UP001301769">
    <property type="component" value="Unassembled WGS sequence"/>
</dbReference>
<keyword evidence="4" id="KW-1185">Reference proteome</keyword>
<organism evidence="3 4">
    <name type="scientific">Rhypophila decipiens</name>
    <dbReference type="NCBI Taxonomy" id="261697"/>
    <lineage>
        <taxon>Eukaryota</taxon>
        <taxon>Fungi</taxon>
        <taxon>Dikarya</taxon>
        <taxon>Ascomycota</taxon>
        <taxon>Pezizomycotina</taxon>
        <taxon>Sordariomycetes</taxon>
        <taxon>Sordariomycetidae</taxon>
        <taxon>Sordariales</taxon>
        <taxon>Naviculisporaceae</taxon>
        <taxon>Rhypophila</taxon>
    </lineage>
</organism>
<evidence type="ECO:0000313" key="3">
    <source>
        <dbReference type="EMBL" id="KAK4217246.1"/>
    </source>
</evidence>
<feature type="region of interest" description="Disordered" evidence="1">
    <location>
        <begin position="39"/>
        <end position="109"/>
    </location>
</feature>
<keyword evidence="2" id="KW-0812">Transmembrane</keyword>